<dbReference type="OrthoDB" id="9804152at2"/>
<name>A0A385SZX2_9BACT</name>
<accession>A0A385SZX2</accession>
<reference evidence="8" key="1">
    <citation type="submission" date="2018-09" db="EMBL/GenBank/DDBJ databases">
        <title>Chryseolinea sp. KIS68-18 isolated from soil.</title>
        <authorList>
            <person name="Weon H.-Y."/>
            <person name="Kwon S.-W."/>
            <person name="Lee S.A."/>
        </authorList>
    </citation>
    <scope>NUCLEOTIDE SEQUENCE [LARGE SCALE GENOMIC DNA]</scope>
    <source>
        <strain evidence="8">KIS68-18</strain>
    </source>
</reference>
<organism evidence="7 8">
    <name type="scientific">Chryseolinea soli</name>
    <dbReference type="NCBI Taxonomy" id="2321403"/>
    <lineage>
        <taxon>Bacteria</taxon>
        <taxon>Pseudomonadati</taxon>
        <taxon>Bacteroidota</taxon>
        <taxon>Cytophagia</taxon>
        <taxon>Cytophagales</taxon>
        <taxon>Fulvivirgaceae</taxon>
        <taxon>Chryseolinea</taxon>
    </lineage>
</organism>
<protein>
    <submittedName>
        <fullName evidence="7">LemA family protein</fullName>
    </submittedName>
</protein>
<dbReference type="InterPro" id="IPR007156">
    <property type="entry name" value="MamQ_LemA"/>
</dbReference>
<dbReference type="Proteomes" id="UP000266183">
    <property type="component" value="Chromosome"/>
</dbReference>
<dbReference type="PANTHER" id="PTHR34478">
    <property type="entry name" value="PROTEIN LEMA"/>
    <property type="match status" value="1"/>
</dbReference>
<evidence type="ECO:0000313" key="8">
    <source>
        <dbReference type="Proteomes" id="UP000266183"/>
    </source>
</evidence>
<dbReference type="Pfam" id="PF04011">
    <property type="entry name" value="LemA"/>
    <property type="match status" value="1"/>
</dbReference>
<proteinExistence type="inferred from homology"/>
<dbReference type="GO" id="GO:0016020">
    <property type="term" value="C:membrane"/>
    <property type="evidence" value="ECO:0007669"/>
    <property type="project" value="UniProtKB-SubCell"/>
</dbReference>
<evidence type="ECO:0000256" key="3">
    <source>
        <dbReference type="ARBA" id="ARBA00022692"/>
    </source>
</evidence>
<gene>
    <name evidence="7" type="ORF">D4L85_24950</name>
</gene>
<dbReference type="InterPro" id="IPR023353">
    <property type="entry name" value="LemA-like_dom_sf"/>
</dbReference>
<keyword evidence="4 6" id="KW-1133">Transmembrane helix</keyword>
<dbReference type="KEGG" id="chk:D4L85_24950"/>
<keyword evidence="5 6" id="KW-0472">Membrane</keyword>
<comment type="subcellular location">
    <subcellularLocation>
        <location evidence="1">Membrane</location>
        <topology evidence="1">Single-pass membrane protein</topology>
    </subcellularLocation>
</comment>
<dbReference type="SUPFAM" id="SSF140478">
    <property type="entry name" value="LemA-like"/>
    <property type="match status" value="1"/>
</dbReference>
<evidence type="ECO:0000313" key="7">
    <source>
        <dbReference type="EMBL" id="AYB35697.1"/>
    </source>
</evidence>
<evidence type="ECO:0000256" key="1">
    <source>
        <dbReference type="ARBA" id="ARBA00004167"/>
    </source>
</evidence>
<comment type="similarity">
    <text evidence="2">Belongs to the LemA family.</text>
</comment>
<keyword evidence="3 6" id="KW-0812">Transmembrane</keyword>
<sequence>MHYILYIALIGTPVVLMVYGITMFNSLSRKRAQIQNAISSVDALFIERADLLPNLIASVKQYMVFERETLEKITELRQPTATHAGNPYLRPEEGSSILRQIMIQAESYPELRAGSQFTKLQHSFQECEEQIAAGRRFLSASITDYNTSTVVFPWNIAAKVFGFKPHQWQYASKAQRQNVDAQDLFRKS</sequence>
<dbReference type="RefSeq" id="WP_119758937.1">
    <property type="nucleotide sequence ID" value="NZ_CP032382.1"/>
</dbReference>
<dbReference type="Gene3D" id="1.20.1440.20">
    <property type="entry name" value="LemA-like domain"/>
    <property type="match status" value="1"/>
</dbReference>
<dbReference type="PANTHER" id="PTHR34478:SF1">
    <property type="entry name" value="PROTEIN LEMA"/>
    <property type="match status" value="1"/>
</dbReference>
<evidence type="ECO:0000256" key="2">
    <source>
        <dbReference type="ARBA" id="ARBA00008854"/>
    </source>
</evidence>
<keyword evidence="8" id="KW-1185">Reference proteome</keyword>
<evidence type="ECO:0000256" key="6">
    <source>
        <dbReference type="SAM" id="Phobius"/>
    </source>
</evidence>
<dbReference type="AlphaFoldDB" id="A0A385SZX2"/>
<evidence type="ECO:0000256" key="4">
    <source>
        <dbReference type="ARBA" id="ARBA00022989"/>
    </source>
</evidence>
<dbReference type="EMBL" id="CP032382">
    <property type="protein sequence ID" value="AYB35697.1"/>
    <property type="molecule type" value="Genomic_DNA"/>
</dbReference>
<evidence type="ECO:0000256" key="5">
    <source>
        <dbReference type="ARBA" id="ARBA00023136"/>
    </source>
</evidence>
<feature type="transmembrane region" description="Helical" evidence="6">
    <location>
        <begin position="6"/>
        <end position="27"/>
    </location>
</feature>